<proteinExistence type="predicted"/>
<accession>A0A6N4XSK9</accession>
<dbReference type="Pfam" id="PF04471">
    <property type="entry name" value="Mrr_cat"/>
    <property type="match status" value="1"/>
</dbReference>
<evidence type="ECO:0000259" key="1">
    <source>
        <dbReference type="Pfam" id="PF04471"/>
    </source>
</evidence>
<dbReference type="EMBL" id="CACVBY010000016">
    <property type="protein sequence ID" value="CAA7386742.1"/>
    <property type="molecule type" value="Genomic_DNA"/>
</dbReference>
<reference evidence="2 3" key="1">
    <citation type="submission" date="2020-01" db="EMBL/GenBank/DDBJ databases">
        <authorList>
            <person name="Rodrigo-Torres L."/>
            <person name="Arahal R. D."/>
            <person name="Lucena T."/>
        </authorList>
    </citation>
    <scope>NUCLEOTIDE SEQUENCE [LARGE SCALE GENOMIC DNA]</scope>
    <source>
        <strain evidence="2 3">CECT 9393</strain>
    </source>
</reference>
<keyword evidence="3" id="KW-1185">Reference proteome</keyword>
<dbReference type="InterPro" id="IPR052906">
    <property type="entry name" value="Type_IV_Methyl-Rstrct_Enzyme"/>
</dbReference>
<dbReference type="PANTHER" id="PTHR30015">
    <property type="entry name" value="MRR RESTRICTION SYSTEM PROTEIN"/>
    <property type="match status" value="1"/>
</dbReference>
<dbReference type="InterPro" id="IPR007560">
    <property type="entry name" value="Restrct_endonuc_IV_Mrr"/>
</dbReference>
<dbReference type="PANTHER" id="PTHR30015:SF7">
    <property type="entry name" value="TYPE IV METHYL-DIRECTED RESTRICTION ENZYME ECOKMRR"/>
    <property type="match status" value="1"/>
</dbReference>
<dbReference type="RefSeq" id="WP_162072351.1">
    <property type="nucleotide sequence ID" value="NZ_CACVBY010000016.1"/>
</dbReference>
<dbReference type="InterPro" id="IPR011335">
    <property type="entry name" value="Restrct_endonuc-II-like"/>
</dbReference>
<dbReference type="AlphaFoldDB" id="A0A6N4XSK9"/>
<evidence type="ECO:0000313" key="2">
    <source>
        <dbReference type="EMBL" id="CAA7386742.1"/>
    </source>
</evidence>
<gene>
    <name evidence="2" type="ORF">CHRY9393_01042</name>
</gene>
<dbReference type="Proteomes" id="UP000445309">
    <property type="component" value="Unassembled WGS sequence"/>
</dbReference>
<organism evidence="2 3">
    <name type="scientific">Chryseobacterium fistulae</name>
    <dbReference type="NCBI Taxonomy" id="2675058"/>
    <lineage>
        <taxon>Bacteria</taxon>
        <taxon>Pseudomonadati</taxon>
        <taxon>Bacteroidota</taxon>
        <taxon>Flavobacteriia</taxon>
        <taxon>Flavobacteriales</taxon>
        <taxon>Weeksellaceae</taxon>
        <taxon>Chryseobacterium group</taxon>
        <taxon>Chryseobacterium</taxon>
    </lineage>
</organism>
<dbReference type="Gene3D" id="3.40.1350.10">
    <property type="match status" value="1"/>
</dbReference>
<dbReference type="GO" id="GO:0009307">
    <property type="term" value="P:DNA restriction-modification system"/>
    <property type="evidence" value="ECO:0007669"/>
    <property type="project" value="InterPro"/>
</dbReference>
<feature type="domain" description="Restriction endonuclease type IV Mrr" evidence="1">
    <location>
        <begin position="9"/>
        <end position="121"/>
    </location>
</feature>
<dbReference type="InterPro" id="IPR011856">
    <property type="entry name" value="tRNA_endonuc-like_dom_sf"/>
</dbReference>
<dbReference type="SUPFAM" id="SSF52980">
    <property type="entry name" value="Restriction endonuclease-like"/>
    <property type="match status" value="1"/>
</dbReference>
<protein>
    <recommendedName>
        <fullName evidence="1">Restriction endonuclease type IV Mrr domain-containing protein</fullName>
    </recommendedName>
</protein>
<dbReference type="GO" id="GO:0015666">
    <property type="term" value="F:restriction endodeoxyribonuclease activity"/>
    <property type="evidence" value="ECO:0007669"/>
    <property type="project" value="TreeGrafter"/>
</dbReference>
<dbReference type="GO" id="GO:0003677">
    <property type="term" value="F:DNA binding"/>
    <property type="evidence" value="ECO:0007669"/>
    <property type="project" value="InterPro"/>
</dbReference>
<sequence length="182" mass="20923">MEIKGYNTEITPIEFEKLVKDFLIEIGGSLKNFVAKHNVILESNDGEYQIDVFAEFEALNTNIKVLIECKKYKNKVKRETIQILYDKLRATGAHKGILFSTNGFQIGAHKYAKEHGIALITVIEGKLIYNNKSTEKIEISEEFLKLCDIPKFVGGYFYSKRGIYYLQKGYVGALEEFIYDKK</sequence>
<name>A0A6N4XSK9_9FLAO</name>
<evidence type="ECO:0000313" key="3">
    <source>
        <dbReference type="Proteomes" id="UP000445309"/>
    </source>
</evidence>